<keyword evidence="3" id="KW-1185">Reference proteome</keyword>
<dbReference type="Proteomes" id="UP000039865">
    <property type="component" value="Unassembled WGS sequence"/>
</dbReference>
<keyword evidence="1" id="KW-0472">Membrane</keyword>
<feature type="transmembrane region" description="Helical" evidence="1">
    <location>
        <begin position="219"/>
        <end position="240"/>
    </location>
</feature>
<dbReference type="OrthoDB" id="10682103at2759"/>
<feature type="transmembrane region" description="Helical" evidence="1">
    <location>
        <begin position="91"/>
        <end position="111"/>
    </location>
</feature>
<proteinExistence type="predicted"/>
<evidence type="ECO:0000313" key="2">
    <source>
        <dbReference type="EMBL" id="CDW83364.1"/>
    </source>
</evidence>
<sequence>MVQIWSFIMLVLSISIKVVLRSIALLGINLMGYSLSTYAVVARDDDGLICVYNLSGNLATYFFQLSIFLNALRWIILVLDHKQVKLSEFGLYICRFLILFDLSYLTAIIIFQSYNICTLQQENITLYKLALILFGVGLQITNLWIVITLGYSCYFFCTYYQQQIKRNPNRYHDEEVNQIQKSSYRITKFFIQLIFIIIVRQIPYMMNMFTVIFNAEKDISVSMYVYTILYFVPELALIAIMSQSIRWSLFTYQKYLLQESVKKDTMTDDESLQKRDSIIEDRSHLLYAICEDDSFSNSSLIN</sequence>
<feature type="transmembrane region" description="Helical" evidence="1">
    <location>
        <begin position="131"/>
        <end position="157"/>
    </location>
</feature>
<keyword evidence="1" id="KW-0812">Transmembrane</keyword>
<keyword evidence="1" id="KW-1133">Transmembrane helix</keyword>
<reference evidence="2 3" key="1">
    <citation type="submission" date="2014-06" db="EMBL/GenBank/DDBJ databases">
        <authorList>
            <person name="Swart Estienne"/>
        </authorList>
    </citation>
    <scope>NUCLEOTIDE SEQUENCE [LARGE SCALE GENOMIC DNA]</scope>
    <source>
        <strain evidence="2 3">130c</strain>
    </source>
</reference>
<dbReference type="InParanoid" id="A0A078AMG4"/>
<organism evidence="2 3">
    <name type="scientific">Stylonychia lemnae</name>
    <name type="common">Ciliate</name>
    <dbReference type="NCBI Taxonomy" id="5949"/>
    <lineage>
        <taxon>Eukaryota</taxon>
        <taxon>Sar</taxon>
        <taxon>Alveolata</taxon>
        <taxon>Ciliophora</taxon>
        <taxon>Intramacronucleata</taxon>
        <taxon>Spirotrichea</taxon>
        <taxon>Stichotrichia</taxon>
        <taxon>Sporadotrichida</taxon>
        <taxon>Oxytrichidae</taxon>
        <taxon>Stylonychinae</taxon>
        <taxon>Stylonychia</taxon>
    </lineage>
</organism>
<dbReference type="AlphaFoldDB" id="A0A078AMG4"/>
<evidence type="ECO:0000256" key="1">
    <source>
        <dbReference type="SAM" id="Phobius"/>
    </source>
</evidence>
<gene>
    <name evidence="2" type="primary">Contig2922.g3124</name>
    <name evidence="2" type="ORF">STYLEM_12408</name>
</gene>
<feature type="transmembrane region" description="Helical" evidence="1">
    <location>
        <begin position="61"/>
        <end position="79"/>
    </location>
</feature>
<evidence type="ECO:0000313" key="3">
    <source>
        <dbReference type="Proteomes" id="UP000039865"/>
    </source>
</evidence>
<accession>A0A078AMG4</accession>
<protein>
    <recommendedName>
        <fullName evidence="4">G-protein coupled receptors family 1 profile domain-containing protein</fullName>
    </recommendedName>
</protein>
<feature type="transmembrane region" description="Helical" evidence="1">
    <location>
        <begin position="189"/>
        <end position="213"/>
    </location>
</feature>
<evidence type="ECO:0008006" key="4">
    <source>
        <dbReference type="Google" id="ProtNLM"/>
    </source>
</evidence>
<name>A0A078AMG4_STYLE</name>
<dbReference type="EMBL" id="CCKQ01011790">
    <property type="protein sequence ID" value="CDW83364.1"/>
    <property type="molecule type" value="Genomic_DNA"/>
</dbReference>